<dbReference type="PANTHER" id="PTHR22946:SF0">
    <property type="entry name" value="DIENELACTONE HYDROLASE DOMAIN-CONTAINING PROTEIN"/>
    <property type="match status" value="1"/>
</dbReference>
<dbReference type="AlphaFoldDB" id="A0A972VXJ6"/>
<dbReference type="InterPro" id="IPR002925">
    <property type="entry name" value="Dienelactn_hydro"/>
</dbReference>
<evidence type="ECO:0000313" key="3">
    <source>
        <dbReference type="Proteomes" id="UP000754644"/>
    </source>
</evidence>
<evidence type="ECO:0000313" key="2">
    <source>
        <dbReference type="EMBL" id="NQV66125.1"/>
    </source>
</evidence>
<organism evidence="2 3">
    <name type="scientific">SAR86 cluster bacterium</name>
    <dbReference type="NCBI Taxonomy" id="2030880"/>
    <lineage>
        <taxon>Bacteria</taxon>
        <taxon>Pseudomonadati</taxon>
        <taxon>Pseudomonadota</taxon>
        <taxon>Gammaproteobacteria</taxon>
        <taxon>SAR86 cluster</taxon>
    </lineage>
</organism>
<keyword evidence="2" id="KW-0378">Hydrolase</keyword>
<comment type="caution">
    <text evidence="2">The sequence shown here is derived from an EMBL/GenBank/DDBJ whole genome shotgun (WGS) entry which is preliminary data.</text>
</comment>
<sequence length="295" mass="32026">MSEATQFWPPAPDLRRDVIRFSLNGNDFVGHLVAPPLAAGPRPLVLVIHNYQGLKFFDVDVAEYLARVGYVGLAIDMYGNTVPADERIFPTDVSKIADYQKQCFEGMVAMDHDPAAFRELLDAWLTQGLAHVSVDSALPPAAIGYCFGGMAVLEGVRGGLNLGGVVSLHGLLQTGEDPSPAKYGVSRPTVKACVNQYNTQTIVVIENGANDELVPEASKQRFFAEMDEAGVDWVFHQYAQTPHGFALPPTLGPPGRLFETADRRSTMSMLNLFREIFPDVSQNPVAHNASGTAIP</sequence>
<dbReference type="PANTHER" id="PTHR22946">
    <property type="entry name" value="DIENELACTONE HYDROLASE DOMAIN-CONTAINING PROTEIN-RELATED"/>
    <property type="match status" value="1"/>
</dbReference>
<evidence type="ECO:0000259" key="1">
    <source>
        <dbReference type="Pfam" id="PF01738"/>
    </source>
</evidence>
<dbReference type="Pfam" id="PF01738">
    <property type="entry name" value="DLH"/>
    <property type="match status" value="1"/>
</dbReference>
<proteinExistence type="predicted"/>
<dbReference type="SUPFAM" id="SSF53474">
    <property type="entry name" value="alpha/beta-Hydrolases"/>
    <property type="match status" value="1"/>
</dbReference>
<feature type="domain" description="Dienelactone hydrolase" evidence="1">
    <location>
        <begin position="33"/>
        <end position="275"/>
    </location>
</feature>
<dbReference type="EMBL" id="JABMOJ010000463">
    <property type="protein sequence ID" value="NQV66125.1"/>
    <property type="molecule type" value="Genomic_DNA"/>
</dbReference>
<protein>
    <submittedName>
        <fullName evidence="2">Dienelactone hydrolase family protein</fullName>
    </submittedName>
</protein>
<dbReference type="Proteomes" id="UP000754644">
    <property type="component" value="Unassembled WGS sequence"/>
</dbReference>
<dbReference type="GO" id="GO:0016787">
    <property type="term" value="F:hydrolase activity"/>
    <property type="evidence" value="ECO:0007669"/>
    <property type="project" value="UniProtKB-KW"/>
</dbReference>
<dbReference type="Gene3D" id="3.40.50.1820">
    <property type="entry name" value="alpha/beta hydrolase"/>
    <property type="match status" value="1"/>
</dbReference>
<reference evidence="2" key="1">
    <citation type="submission" date="2020-05" db="EMBL/GenBank/DDBJ databases">
        <title>Sulfur intermediates as new biogeochemical hubs in an aquatic model microbial ecosystem.</title>
        <authorList>
            <person name="Vigneron A."/>
        </authorList>
    </citation>
    <scope>NUCLEOTIDE SEQUENCE</scope>
    <source>
        <strain evidence="2">Bin.250</strain>
    </source>
</reference>
<accession>A0A972VXJ6</accession>
<name>A0A972VXJ6_9GAMM</name>
<dbReference type="InterPro" id="IPR029058">
    <property type="entry name" value="AB_hydrolase_fold"/>
</dbReference>
<gene>
    <name evidence="2" type="ORF">HQ497_12255</name>
</gene>
<dbReference type="InterPro" id="IPR050261">
    <property type="entry name" value="FrsA_esterase"/>
</dbReference>